<evidence type="ECO:0000256" key="3">
    <source>
        <dbReference type="ARBA" id="ARBA00022833"/>
    </source>
</evidence>
<proteinExistence type="predicted"/>
<dbReference type="Proteomes" id="UP000813462">
    <property type="component" value="Unassembled WGS sequence"/>
</dbReference>
<evidence type="ECO:0000256" key="1">
    <source>
        <dbReference type="ARBA" id="ARBA00022723"/>
    </source>
</evidence>
<keyword evidence="3" id="KW-0862">Zinc</keyword>
<dbReference type="AlphaFoldDB" id="A0A978VS03"/>
<dbReference type="PANTHER" id="PTHR45969">
    <property type="entry name" value="RING ZINC FINGER PROTEIN-RELATED"/>
    <property type="match status" value="1"/>
</dbReference>
<protein>
    <submittedName>
        <fullName evidence="4">Uncharacterized protein</fullName>
    </submittedName>
</protein>
<evidence type="ECO:0000313" key="4">
    <source>
        <dbReference type="EMBL" id="KAH7538328.1"/>
    </source>
</evidence>
<dbReference type="PANTHER" id="PTHR45969:SF81">
    <property type="entry name" value="OS08G0157400 PROTEIN"/>
    <property type="match status" value="1"/>
</dbReference>
<gene>
    <name evidence="4" type="ORF">FEM48_Zijuj03G0187900</name>
</gene>
<evidence type="ECO:0000256" key="2">
    <source>
        <dbReference type="ARBA" id="ARBA00022771"/>
    </source>
</evidence>
<comment type="caution">
    <text evidence="4">The sequence shown here is derived from an EMBL/GenBank/DDBJ whole genome shotgun (WGS) entry which is preliminary data.</text>
</comment>
<dbReference type="GO" id="GO:0016567">
    <property type="term" value="P:protein ubiquitination"/>
    <property type="evidence" value="ECO:0007669"/>
    <property type="project" value="TreeGrafter"/>
</dbReference>
<dbReference type="InterPro" id="IPR013083">
    <property type="entry name" value="Znf_RING/FYVE/PHD"/>
</dbReference>
<keyword evidence="2" id="KW-0863">Zinc-finger</keyword>
<accession>A0A978VS03</accession>
<sequence>MLYHHLYILIKSCTDYCYSSKLEGTTHDHDDGLPDQDQVTVSTLSLLPLPVLPTNIESSELEKQIPAMAYCLFLEKTGKDNDQEKECVCIAWMNRIERKLEVRMPCNCCHAFHKEYMDGWIGQRKRTCPLGRSKFLLLGEEEDDHKNEQVGFGGNLWREEDMLALFGGYFLMGH</sequence>
<organism evidence="4 5">
    <name type="scientific">Ziziphus jujuba var. spinosa</name>
    <dbReference type="NCBI Taxonomy" id="714518"/>
    <lineage>
        <taxon>Eukaryota</taxon>
        <taxon>Viridiplantae</taxon>
        <taxon>Streptophyta</taxon>
        <taxon>Embryophyta</taxon>
        <taxon>Tracheophyta</taxon>
        <taxon>Spermatophyta</taxon>
        <taxon>Magnoliopsida</taxon>
        <taxon>eudicotyledons</taxon>
        <taxon>Gunneridae</taxon>
        <taxon>Pentapetalae</taxon>
        <taxon>rosids</taxon>
        <taxon>fabids</taxon>
        <taxon>Rosales</taxon>
        <taxon>Rhamnaceae</taxon>
        <taxon>Paliureae</taxon>
        <taxon>Ziziphus</taxon>
    </lineage>
</organism>
<dbReference type="GO" id="GO:0008270">
    <property type="term" value="F:zinc ion binding"/>
    <property type="evidence" value="ECO:0007669"/>
    <property type="project" value="UniProtKB-KW"/>
</dbReference>
<name>A0A978VS03_ZIZJJ</name>
<dbReference type="EMBL" id="JAEACU010000003">
    <property type="protein sequence ID" value="KAH7538328.1"/>
    <property type="molecule type" value="Genomic_DNA"/>
</dbReference>
<keyword evidence="1" id="KW-0479">Metal-binding</keyword>
<dbReference type="GO" id="GO:0061630">
    <property type="term" value="F:ubiquitin protein ligase activity"/>
    <property type="evidence" value="ECO:0007669"/>
    <property type="project" value="TreeGrafter"/>
</dbReference>
<evidence type="ECO:0000313" key="5">
    <source>
        <dbReference type="Proteomes" id="UP000813462"/>
    </source>
</evidence>
<dbReference type="Gene3D" id="3.30.40.10">
    <property type="entry name" value="Zinc/RING finger domain, C3HC4 (zinc finger)"/>
    <property type="match status" value="1"/>
</dbReference>
<reference evidence="4" key="1">
    <citation type="journal article" date="2021" name="Front. Plant Sci.">
        <title>Chromosome-Scale Genome Assembly for Chinese Sour Jujube and Insights Into Its Genome Evolution and Domestication Signature.</title>
        <authorList>
            <person name="Shen L.-Y."/>
            <person name="Luo H."/>
            <person name="Wang X.-L."/>
            <person name="Wang X.-M."/>
            <person name="Qiu X.-J."/>
            <person name="Liu H."/>
            <person name="Zhou S.-S."/>
            <person name="Jia K.-H."/>
            <person name="Nie S."/>
            <person name="Bao Y.-T."/>
            <person name="Zhang R.-G."/>
            <person name="Yun Q.-Z."/>
            <person name="Chai Y.-H."/>
            <person name="Lu J.-Y."/>
            <person name="Li Y."/>
            <person name="Zhao S.-W."/>
            <person name="Mao J.-F."/>
            <person name="Jia S.-G."/>
            <person name="Mao Y.-M."/>
        </authorList>
    </citation>
    <scope>NUCLEOTIDE SEQUENCE</scope>
    <source>
        <strain evidence="4">AT0</strain>
        <tissue evidence="4">Leaf</tissue>
    </source>
</reference>